<feature type="transmembrane region" description="Helical" evidence="16">
    <location>
        <begin position="94"/>
        <end position="118"/>
    </location>
</feature>
<keyword evidence="12 16" id="KW-0406">Ion transport</keyword>
<feature type="transmembrane region" description="Helical" evidence="16">
    <location>
        <begin position="57"/>
        <end position="74"/>
    </location>
</feature>
<dbReference type="GO" id="GO:0055085">
    <property type="term" value="P:transmembrane transport"/>
    <property type="evidence" value="ECO:0007669"/>
    <property type="project" value="InterPro"/>
</dbReference>
<dbReference type="PANTHER" id="PTHR30578">
    <property type="entry name" value="ELECTRON TRANSPORT COMPLEX PROTEIN RNFD"/>
    <property type="match status" value="1"/>
</dbReference>
<keyword evidence="3" id="KW-0997">Cell inner membrane</keyword>
<comment type="function">
    <text evidence="16">NQR complex catalyzes the reduction of ubiquinone-1 to ubiquinol by two successive reactions, coupled with the transport of Na(+) ions from the cytoplasm to the periplasm. NqrA to NqrE are probably involved in the second step, the conversion of ubisemiquinone to ubiquinol.</text>
</comment>
<sequence>MDIMRKFIDKIKPSFEKGGKLGFLHSTFEAFESFLYVPDTVTRKGSHVRDCVDLKRIMIIVVVALIPSLLFGIWNTGYQHSTAFGLDWGFWQMVWYGIVKVIPLYLVSYIVGLAIEFISAQIKGHEVNEGYLVSGMLIPLIIPVDVPLWMLAIAVAFAVIIGKEVFGGTGMNIWNPALLCRAFLFFSYPSKMSGDTVWTGGVSRYMAEGTAYATNGSGLADSFSGATPLVHAAEGLDGLNAAGDSFWNMFAGIIPGAVGETSVIAILIGAVILIWTGVASWKIMLSSIIGAMCVGLLGNAFGATPEMTVPAYYQLVMGGFMFGTVFMATDPVTSAQTETGKWIYGFLVGALTITVRLFNPGYVEGMMLAILLMNTFAPLIDHYVISASISRRAKRISKKMKIA</sequence>
<evidence type="ECO:0000256" key="12">
    <source>
        <dbReference type="ARBA" id="ARBA00023065"/>
    </source>
</evidence>
<dbReference type="InterPro" id="IPR004338">
    <property type="entry name" value="NqrB/RnfD"/>
</dbReference>
<feature type="transmembrane region" description="Helical" evidence="16">
    <location>
        <begin position="311"/>
        <end position="329"/>
    </location>
</feature>
<evidence type="ECO:0000256" key="7">
    <source>
        <dbReference type="ARBA" id="ARBA00022692"/>
    </source>
</evidence>
<comment type="cofactor">
    <cofactor evidence="16 17">
        <name>FMN</name>
        <dbReference type="ChEBI" id="CHEBI:58210"/>
    </cofactor>
</comment>
<keyword evidence="14 16" id="KW-0472">Membrane</keyword>
<dbReference type="GO" id="GO:0010181">
    <property type="term" value="F:FMN binding"/>
    <property type="evidence" value="ECO:0007669"/>
    <property type="project" value="InterPro"/>
</dbReference>
<feature type="transmembrane region" description="Helical" evidence="16">
    <location>
        <begin position="130"/>
        <end position="161"/>
    </location>
</feature>
<reference evidence="18" key="1">
    <citation type="submission" date="2020-10" db="EMBL/GenBank/DDBJ databases">
        <authorList>
            <person name="Gilroy R."/>
        </authorList>
    </citation>
    <scope>NUCLEOTIDE SEQUENCE</scope>
    <source>
        <strain evidence="18">10037</strain>
    </source>
</reference>
<evidence type="ECO:0000313" key="18">
    <source>
        <dbReference type="EMBL" id="MBO8465188.1"/>
    </source>
</evidence>
<feature type="modified residue" description="FMN phosphoryl threonine" evidence="16 17">
    <location>
        <position position="227"/>
    </location>
</feature>
<accession>A0A9D9I3F2</accession>
<dbReference type="NCBIfam" id="TIGR01937">
    <property type="entry name" value="nqrB"/>
    <property type="match status" value="1"/>
</dbReference>
<dbReference type="NCBIfam" id="NF003756">
    <property type="entry name" value="PRK05349.1"/>
    <property type="match status" value="1"/>
</dbReference>
<evidence type="ECO:0000256" key="13">
    <source>
        <dbReference type="ARBA" id="ARBA00023075"/>
    </source>
</evidence>
<keyword evidence="8 16" id="KW-1278">Translocase</keyword>
<evidence type="ECO:0000256" key="3">
    <source>
        <dbReference type="ARBA" id="ARBA00022519"/>
    </source>
</evidence>
<keyword evidence="6 16" id="KW-0288">FMN</keyword>
<feature type="transmembrane region" description="Helical" evidence="16">
    <location>
        <begin position="365"/>
        <end position="385"/>
    </location>
</feature>
<keyword evidence="9 16" id="KW-1133">Transmembrane helix</keyword>
<feature type="transmembrane region" description="Helical" evidence="16">
    <location>
        <begin position="253"/>
        <end position="276"/>
    </location>
</feature>
<proteinExistence type="inferred from homology"/>
<keyword evidence="1 16" id="KW-0813">Transport</keyword>
<dbReference type="Proteomes" id="UP000823597">
    <property type="component" value="Unassembled WGS sequence"/>
</dbReference>
<gene>
    <name evidence="16" type="primary">nqrB</name>
    <name evidence="18" type="ORF">IAB93_04220</name>
</gene>
<comment type="caution">
    <text evidence="18">The sequence shown here is derived from an EMBL/GenBank/DDBJ whole genome shotgun (WGS) entry which is preliminary data.</text>
</comment>
<evidence type="ECO:0000256" key="15">
    <source>
        <dbReference type="ARBA" id="ARBA00023201"/>
    </source>
</evidence>
<evidence type="ECO:0000313" key="19">
    <source>
        <dbReference type="Proteomes" id="UP000823597"/>
    </source>
</evidence>
<evidence type="ECO:0000256" key="11">
    <source>
        <dbReference type="ARBA" id="ARBA00023053"/>
    </source>
</evidence>
<dbReference type="EC" id="7.2.1.1" evidence="16"/>
<dbReference type="EMBL" id="JADIME010000043">
    <property type="protein sequence ID" value="MBO8465188.1"/>
    <property type="molecule type" value="Genomic_DNA"/>
</dbReference>
<dbReference type="PIRSF" id="PIRSF016055">
    <property type="entry name" value="NADH-UbQ_OxRdtase_B_su"/>
    <property type="match status" value="1"/>
</dbReference>
<comment type="subcellular location">
    <subcellularLocation>
        <location evidence="16">Cell membrane</location>
        <topology evidence="16">Multi-pass membrane protein</topology>
    </subcellularLocation>
</comment>
<keyword evidence="15 16" id="KW-0739">Sodium transport</keyword>
<keyword evidence="7 16" id="KW-0812">Transmembrane</keyword>
<organism evidence="18 19">
    <name type="scientific">Candidatus Merdivivens pullistercoris</name>
    <dbReference type="NCBI Taxonomy" id="2840873"/>
    <lineage>
        <taxon>Bacteria</taxon>
        <taxon>Pseudomonadati</taxon>
        <taxon>Bacteroidota</taxon>
        <taxon>Bacteroidia</taxon>
        <taxon>Bacteroidales</taxon>
        <taxon>Muribaculaceae</taxon>
        <taxon>Muribaculaceae incertae sedis</taxon>
        <taxon>Candidatus Merdivivens</taxon>
    </lineage>
</organism>
<keyword evidence="5 16" id="KW-0285">Flavoprotein</keyword>
<keyword evidence="2 16" id="KW-1003">Cell membrane</keyword>
<reference evidence="18" key="2">
    <citation type="journal article" date="2021" name="PeerJ">
        <title>Extensive microbial diversity within the chicken gut microbiome revealed by metagenomics and culture.</title>
        <authorList>
            <person name="Gilroy R."/>
            <person name="Ravi A."/>
            <person name="Getino M."/>
            <person name="Pursley I."/>
            <person name="Horton D.L."/>
            <person name="Alikhan N.F."/>
            <person name="Baker D."/>
            <person name="Gharbi K."/>
            <person name="Hall N."/>
            <person name="Watson M."/>
            <person name="Adriaenssens E.M."/>
            <person name="Foster-Nyarko E."/>
            <person name="Jarju S."/>
            <person name="Secka A."/>
            <person name="Antonio M."/>
            <person name="Oren A."/>
            <person name="Chaudhuri R.R."/>
            <person name="La Ragione R."/>
            <person name="Hildebrand F."/>
            <person name="Pallen M.J."/>
        </authorList>
    </citation>
    <scope>NUCLEOTIDE SEQUENCE</scope>
    <source>
        <strain evidence="18">10037</strain>
    </source>
</reference>
<evidence type="ECO:0000256" key="4">
    <source>
        <dbReference type="ARBA" id="ARBA00022553"/>
    </source>
</evidence>
<evidence type="ECO:0000256" key="10">
    <source>
        <dbReference type="ARBA" id="ARBA00023027"/>
    </source>
</evidence>
<dbReference type="GO" id="GO:0005886">
    <property type="term" value="C:plasma membrane"/>
    <property type="evidence" value="ECO:0007669"/>
    <property type="project" value="UniProtKB-SubCell"/>
</dbReference>
<dbReference type="GO" id="GO:0016655">
    <property type="term" value="F:oxidoreductase activity, acting on NAD(P)H, quinone or similar compound as acceptor"/>
    <property type="evidence" value="ECO:0007669"/>
    <property type="project" value="UniProtKB-UniRule"/>
</dbReference>
<keyword evidence="10 16" id="KW-0520">NAD</keyword>
<evidence type="ECO:0000256" key="6">
    <source>
        <dbReference type="ARBA" id="ARBA00022643"/>
    </source>
</evidence>
<keyword evidence="4 16" id="KW-0597">Phosphoprotein</keyword>
<feature type="transmembrane region" description="Helical" evidence="16">
    <location>
        <begin position="341"/>
        <end position="359"/>
    </location>
</feature>
<feature type="transmembrane region" description="Helical" evidence="16">
    <location>
        <begin position="283"/>
        <end position="305"/>
    </location>
</feature>
<evidence type="ECO:0000256" key="1">
    <source>
        <dbReference type="ARBA" id="ARBA00022448"/>
    </source>
</evidence>
<dbReference type="PANTHER" id="PTHR30578:SF1">
    <property type="entry name" value="NA(+)-TRANSLOCATING NADH-QUINONE REDUCTASE SUBUNIT B"/>
    <property type="match status" value="1"/>
</dbReference>
<comment type="catalytic activity">
    <reaction evidence="16">
        <text>a ubiquinone + n Na(+)(in) + NADH + H(+) = a ubiquinol + n Na(+)(out) + NAD(+)</text>
        <dbReference type="Rhea" id="RHEA:47748"/>
        <dbReference type="Rhea" id="RHEA-COMP:9565"/>
        <dbReference type="Rhea" id="RHEA-COMP:9566"/>
        <dbReference type="ChEBI" id="CHEBI:15378"/>
        <dbReference type="ChEBI" id="CHEBI:16389"/>
        <dbReference type="ChEBI" id="CHEBI:17976"/>
        <dbReference type="ChEBI" id="CHEBI:29101"/>
        <dbReference type="ChEBI" id="CHEBI:57540"/>
        <dbReference type="ChEBI" id="CHEBI:57945"/>
        <dbReference type="EC" id="7.2.1.1"/>
    </reaction>
</comment>
<dbReference type="AlphaFoldDB" id="A0A9D9I3F2"/>
<evidence type="ECO:0000256" key="14">
    <source>
        <dbReference type="ARBA" id="ARBA00023136"/>
    </source>
</evidence>
<evidence type="ECO:0000256" key="2">
    <source>
        <dbReference type="ARBA" id="ARBA00022475"/>
    </source>
</evidence>
<dbReference type="GO" id="GO:0006814">
    <property type="term" value="P:sodium ion transport"/>
    <property type="evidence" value="ECO:0007669"/>
    <property type="project" value="UniProtKB-UniRule"/>
</dbReference>
<name>A0A9D9I3F2_9BACT</name>
<dbReference type="Pfam" id="PF03116">
    <property type="entry name" value="NQR2_RnfD_RnfE"/>
    <property type="match status" value="1"/>
</dbReference>
<dbReference type="HAMAP" id="MF_00426">
    <property type="entry name" value="NqrB"/>
    <property type="match status" value="1"/>
</dbReference>
<evidence type="ECO:0000256" key="17">
    <source>
        <dbReference type="PIRSR" id="PIRSR016055-50"/>
    </source>
</evidence>
<dbReference type="GO" id="GO:0022904">
    <property type="term" value="P:respiratory electron transport chain"/>
    <property type="evidence" value="ECO:0007669"/>
    <property type="project" value="InterPro"/>
</dbReference>
<protein>
    <recommendedName>
        <fullName evidence="16">Na(+)-translocating NADH-quinone reductase subunit B</fullName>
        <shortName evidence="16">Na(+)-NQR subunit B</shortName>
        <shortName evidence="16">Na(+)-translocating NQR subunit B</shortName>
        <ecNumber evidence="16">7.2.1.1</ecNumber>
    </recommendedName>
    <alternativeName>
        <fullName evidence="16">NQR complex subunit B</fullName>
    </alternativeName>
    <alternativeName>
        <fullName evidence="16">NQR-1 subunit B</fullName>
    </alternativeName>
</protein>
<evidence type="ECO:0000256" key="16">
    <source>
        <dbReference type="HAMAP-Rule" id="MF_00426"/>
    </source>
</evidence>
<comment type="similarity">
    <text evidence="16">Belongs to the NqrB/RnfD family.</text>
</comment>
<evidence type="ECO:0000256" key="8">
    <source>
        <dbReference type="ARBA" id="ARBA00022967"/>
    </source>
</evidence>
<keyword evidence="13 16" id="KW-0830">Ubiquinone</keyword>
<keyword evidence="11 16" id="KW-0915">Sodium</keyword>
<dbReference type="InterPro" id="IPR010966">
    <property type="entry name" value="NqrB"/>
</dbReference>
<evidence type="ECO:0000256" key="9">
    <source>
        <dbReference type="ARBA" id="ARBA00022989"/>
    </source>
</evidence>
<comment type="subunit">
    <text evidence="16">Composed of six subunits; NqrA, NqrB, NqrC, NqrD, NqrE and NqrF.</text>
</comment>
<evidence type="ECO:0000256" key="5">
    <source>
        <dbReference type="ARBA" id="ARBA00022630"/>
    </source>
</evidence>